<evidence type="ECO:0000313" key="14">
    <source>
        <dbReference type="Proteomes" id="UP000494165"/>
    </source>
</evidence>
<comment type="similarity">
    <text evidence="7">Belongs to the ADAT1 family.</text>
</comment>
<dbReference type="PANTHER" id="PTHR46516">
    <property type="entry name" value="TRNA-SPECIFIC ADENOSINE DEAMINASE 1"/>
    <property type="match status" value="1"/>
</dbReference>
<evidence type="ECO:0000313" key="13">
    <source>
        <dbReference type="EMBL" id="CAB3363789.1"/>
    </source>
</evidence>
<keyword evidence="1" id="KW-0819">tRNA processing</keyword>
<dbReference type="GO" id="GO:0043829">
    <property type="term" value="F:tRNA-specific adenosine-37 deaminase activity"/>
    <property type="evidence" value="ECO:0007669"/>
    <property type="project" value="UniProtKB-EC"/>
</dbReference>
<comment type="function">
    <text evidence="6">Specifically deaminates adenosine-37 to inosine in tRNA-Ala.</text>
</comment>
<keyword evidence="4" id="KW-0862">Zinc</keyword>
<evidence type="ECO:0000256" key="9">
    <source>
        <dbReference type="ARBA" id="ARBA00040502"/>
    </source>
</evidence>
<dbReference type="GO" id="GO:0046872">
    <property type="term" value="F:metal ion binding"/>
    <property type="evidence" value="ECO:0007669"/>
    <property type="project" value="UniProtKB-KW"/>
</dbReference>
<keyword evidence="14" id="KW-1185">Reference proteome</keyword>
<dbReference type="AlphaFoldDB" id="A0A8S1CES4"/>
<dbReference type="PROSITE" id="PS50141">
    <property type="entry name" value="A_DEAMIN_EDITASE"/>
    <property type="match status" value="1"/>
</dbReference>
<dbReference type="SMART" id="SM00552">
    <property type="entry name" value="ADEAMc"/>
    <property type="match status" value="1"/>
</dbReference>
<sequence>MSEELADKIATVSIQHYLSLPGKSGKPTNPSEWTLMSSIVLETGNKDLKVVSLGTGSKCLGKNELSKDGGLVADSHAEVLARRALLLYLYGQIHLLQNQLESDVFSKMENGKVFLKSDVRFHFFTSHTPCGDASIIPKDEPPCKVARLSEHADVHRTGAKCVPGARQDPKLAGREYHVVQAVRTKPGRGDPTASLSCSDKLAKWSAIGVQGALLSLLLDRPVFLASIVLPSNCPYSEASLRRAVIFRLPENCTNFPKFFRSSVPFPHCKLPGGKPCPTSLLWSDSKHFLGGNKSFEVAVDGRKHGLGKSKALTKAGRLKVCKVELAVMFKEVAAKLCVKVDDCNTYRDLKDKASFYNSEWKSIREFAFPEWPEKDKTFEQFCV</sequence>
<comment type="cofactor">
    <cofactor evidence="5">
        <name>1D-myo-inositol hexakisphosphate</name>
        <dbReference type="ChEBI" id="CHEBI:58130"/>
    </cofactor>
</comment>
<name>A0A8S1CES4_9INSE</name>
<dbReference type="GO" id="GO:0008033">
    <property type="term" value="P:tRNA processing"/>
    <property type="evidence" value="ECO:0007669"/>
    <property type="project" value="UniProtKB-KW"/>
</dbReference>
<evidence type="ECO:0000256" key="6">
    <source>
        <dbReference type="ARBA" id="ARBA00037784"/>
    </source>
</evidence>
<dbReference type="InterPro" id="IPR002466">
    <property type="entry name" value="A_deamin"/>
</dbReference>
<evidence type="ECO:0000256" key="2">
    <source>
        <dbReference type="ARBA" id="ARBA00022723"/>
    </source>
</evidence>
<keyword evidence="2" id="KW-0479">Metal-binding</keyword>
<dbReference type="EC" id="3.5.4.34" evidence="8"/>
<dbReference type="OrthoDB" id="416253at2759"/>
<evidence type="ECO:0000256" key="11">
    <source>
        <dbReference type="ARBA" id="ARBA00047635"/>
    </source>
</evidence>
<evidence type="ECO:0000256" key="5">
    <source>
        <dbReference type="ARBA" id="ARBA00037026"/>
    </source>
</evidence>
<reference evidence="13 14" key="1">
    <citation type="submission" date="2020-04" db="EMBL/GenBank/DDBJ databases">
        <authorList>
            <person name="Alioto T."/>
            <person name="Alioto T."/>
            <person name="Gomez Garrido J."/>
        </authorList>
    </citation>
    <scope>NUCLEOTIDE SEQUENCE [LARGE SCALE GENOMIC DNA]</scope>
</reference>
<dbReference type="Pfam" id="PF02137">
    <property type="entry name" value="A_deamin"/>
    <property type="match status" value="1"/>
</dbReference>
<evidence type="ECO:0000256" key="8">
    <source>
        <dbReference type="ARBA" id="ARBA00038940"/>
    </source>
</evidence>
<comment type="catalytic activity">
    <reaction evidence="11">
        <text>adenosine(37) in tRNA(Ala) + H2O + H(+) = inosine(37) in tRNA(Ala) + NH4(+)</text>
        <dbReference type="Rhea" id="RHEA:50968"/>
        <dbReference type="Rhea" id="RHEA-COMP:12855"/>
        <dbReference type="Rhea" id="RHEA-COMP:12856"/>
        <dbReference type="ChEBI" id="CHEBI:15377"/>
        <dbReference type="ChEBI" id="CHEBI:15378"/>
        <dbReference type="ChEBI" id="CHEBI:28938"/>
        <dbReference type="ChEBI" id="CHEBI:74411"/>
        <dbReference type="ChEBI" id="CHEBI:82852"/>
        <dbReference type="EC" id="3.5.4.34"/>
    </reaction>
</comment>
<dbReference type="Proteomes" id="UP000494165">
    <property type="component" value="Unassembled WGS sequence"/>
</dbReference>
<evidence type="ECO:0000256" key="7">
    <source>
        <dbReference type="ARBA" id="ARBA00038326"/>
    </source>
</evidence>
<accession>A0A8S1CES4</accession>
<evidence type="ECO:0000256" key="4">
    <source>
        <dbReference type="ARBA" id="ARBA00022833"/>
    </source>
</evidence>
<dbReference type="GO" id="GO:0003723">
    <property type="term" value="F:RNA binding"/>
    <property type="evidence" value="ECO:0007669"/>
    <property type="project" value="InterPro"/>
</dbReference>
<evidence type="ECO:0000256" key="10">
    <source>
        <dbReference type="ARBA" id="ARBA00041760"/>
    </source>
</evidence>
<evidence type="ECO:0000256" key="3">
    <source>
        <dbReference type="ARBA" id="ARBA00022801"/>
    </source>
</evidence>
<keyword evidence="3" id="KW-0378">Hydrolase</keyword>
<protein>
    <recommendedName>
        <fullName evidence="9">tRNA-specific adenosine deaminase 1</fullName>
        <ecNumber evidence="8">3.5.4.34</ecNumber>
    </recommendedName>
    <alternativeName>
        <fullName evidence="10">tRNA-specific adenosine-37 deaminase</fullName>
    </alternativeName>
</protein>
<organism evidence="13 14">
    <name type="scientific">Cloeon dipterum</name>
    <dbReference type="NCBI Taxonomy" id="197152"/>
    <lineage>
        <taxon>Eukaryota</taxon>
        <taxon>Metazoa</taxon>
        <taxon>Ecdysozoa</taxon>
        <taxon>Arthropoda</taxon>
        <taxon>Hexapoda</taxon>
        <taxon>Insecta</taxon>
        <taxon>Pterygota</taxon>
        <taxon>Palaeoptera</taxon>
        <taxon>Ephemeroptera</taxon>
        <taxon>Pisciforma</taxon>
        <taxon>Baetidae</taxon>
        <taxon>Cloeon</taxon>
    </lineage>
</organism>
<dbReference type="PANTHER" id="PTHR46516:SF1">
    <property type="entry name" value="TRNA-SPECIFIC ADENOSINE DEAMINASE 1"/>
    <property type="match status" value="1"/>
</dbReference>
<dbReference type="EMBL" id="CADEPI010000013">
    <property type="protein sequence ID" value="CAB3363789.1"/>
    <property type="molecule type" value="Genomic_DNA"/>
</dbReference>
<gene>
    <name evidence="13" type="ORF">CLODIP_2_CD09919</name>
</gene>
<evidence type="ECO:0000256" key="1">
    <source>
        <dbReference type="ARBA" id="ARBA00022694"/>
    </source>
</evidence>
<feature type="domain" description="A to I editase" evidence="12">
    <location>
        <begin position="52"/>
        <end position="381"/>
    </location>
</feature>
<evidence type="ECO:0000259" key="12">
    <source>
        <dbReference type="PROSITE" id="PS50141"/>
    </source>
</evidence>
<comment type="caution">
    <text evidence="13">The sequence shown here is derived from an EMBL/GenBank/DDBJ whole genome shotgun (WGS) entry which is preliminary data.</text>
</comment>
<proteinExistence type="inferred from homology"/>